<keyword evidence="1" id="KW-0597">Phosphoprotein</keyword>
<dbReference type="SUPFAM" id="SSF52172">
    <property type="entry name" value="CheY-like"/>
    <property type="match status" value="1"/>
</dbReference>
<dbReference type="GO" id="GO:0000160">
    <property type="term" value="P:phosphorelay signal transduction system"/>
    <property type="evidence" value="ECO:0007669"/>
    <property type="project" value="InterPro"/>
</dbReference>
<reference evidence="3 4" key="1">
    <citation type="submission" date="2019-02" db="EMBL/GenBank/DDBJ databases">
        <title>Pedobacter sp. nov., a novel speices isolated from soil of pinguins habitat in Antarcitica.</title>
        <authorList>
            <person name="He R.-H."/>
        </authorList>
    </citation>
    <scope>NUCLEOTIDE SEQUENCE [LARGE SCALE GENOMIC DNA]</scope>
    <source>
        <strain evidence="3 4">E01020</strain>
    </source>
</reference>
<sequence>MKDNIKILIADDNQLLRVVMKNFFLEVCSSSKILETGDLEQTYNTLKTGHLDFLLLDINMPTGDATPEVVKGILANYPSLRICMFSGNEKSKLEQIYLEAGAMGFIQKDEKMKKSLKDFIDKFLVN</sequence>
<keyword evidence="4" id="KW-1185">Reference proteome</keyword>
<evidence type="ECO:0000259" key="2">
    <source>
        <dbReference type="PROSITE" id="PS50110"/>
    </source>
</evidence>
<proteinExistence type="predicted"/>
<dbReference type="PROSITE" id="PS50110">
    <property type="entry name" value="RESPONSE_REGULATORY"/>
    <property type="match status" value="1"/>
</dbReference>
<dbReference type="RefSeq" id="WP_133262738.1">
    <property type="nucleotide sequence ID" value="NZ_SJCY01000007.1"/>
</dbReference>
<evidence type="ECO:0000313" key="4">
    <source>
        <dbReference type="Proteomes" id="UP000295668"/>
    </source>
</evidence>
<dbReference type="InterPro" id="IPR051015">
    <property type="entry name" value="EvgA-like"/>
</dbReference>
<accession>A0A4R5MJM0</accession>
<dbReference type="Proteomes" id="UP000295668">
    <property type="component" value="Unassembled WGS sequence"/>
</dbReference>
<name>A0A4R5MJM0_9SPHI</name>
<protein>
    <submittedName>
        <fullName evidence="3">Response regulator</fullName>
    </submittedName>
</protein>
<dbReference type="AlphaFoldDB" id="A0A4R5MJM0"/>
<evidence type="ECO:0000256" key="1">
    <source>
        <dbReference type="PROSITE-ProRule" id="PRU00169"/>
    </source>
</evidence>
<dbReference type="InterPro" id="IPR011006">
    <property type="entry name" value="CheY-like_superfamily"/>
</dbReference>
<dbReference type="PANTHER" id="PTHR45566">
    <property type="entry name" value="HTH-TYPE TRANSCRIPTIONAL REGULATOR YHJB-RELATED"/>
    <property type="match status" value="1"/>
</dbReference>
<organism evidence="3 4">
    <name type="scientific">Pedobacter changchengzhani</name>
    <dbReference type="NCBI Taxonomy" id="2529274"/>
    <lineage>
        <taxon>Bacteria</taxon>
        <taxon>Pseudomonadati</taxon>
        <taxon>Bacteroidota</taxon>
        <taxon>Sphingobacteriia</taxon>
        <taxon>Sphingobacteriales</taxon>
        <taxon>Sphingobacteriaceae</taxon>
        <taxon>Pedobacter</taxon>
    </lineage>
</organism>
<gene>
    <name evidence="3" type="ORF">EZJ43_10855</name>
</gene>
<dbReference type="Gene3D" id="3.40.50.2300">
    <property type="match status" value="1"/>
</dbReference>
<dbReference type="PANTHER" id="PTHR45566:SF1">
    <property type="entry name" value="HTH-TYPE TRANSCRIPTIONAL REGULATOR YHJB-RELATED"/>
    <property type="match status" value="1"/>
</dbReference>
<dbReference type="EMBL" id="SJCY01000007">
    <property type="protein sequence ID" value="TDG35847.1"/>
    <property type="molecule type" value="Genomic_DNA"/>
</dbReference>
<dbReference type="Pfam" id="PF00072">
    <property type="entry name" value="Response_reg"/>
    <property type="match status" value="1"/>
</dbReference>
<comment type="caution">
    <text evidence="3">The sequence shown here is derived from an EMBL/GenBank/DDBJ whole genome shotgun (WGS) entry which is preliminary data.</text>
</comment>
<dbReference type="InterPro" id="IPR001789">
    <property type="entry name" value="Sig_transdc_resp-reg_receiver"/>
</dbReference>
<evidence type="ECO:0000313" key="3">
    <source>
        <dbReference type="EMBL" id="TDG35847.1"/>
    </source>
</evidence>
<feature type="domain" description="Response regulatory" evidence="2">
    <location>
        <begin position="6"/>
        <end position="123"/>
    </location>
</feature>
<dbReference type="SMART" id="SM00448">
    <property type="entry name" value="REC"/>
    <property type="match status" value="1"/>
</dbReference>
<dbReference type="OrthoDB" id="1013073at2"/>
<feature type="modified residue" description="4-aspartylphosphate" evidence="1">
    <location>
        <position position="57"/>
    </location>
</feature>